<dbReference type="EMBL" id="HACA01008013">
    <property type="protein sequence ID" value="CDW25374.1"/>
    <property type="molecule type" value="Transcribed_RNA"/>
</dbReference>
<feature type="non-terminal residue" evidence="1">
    <location>
        <position position="1"/>
    </location>
</feature>
<name>A0A0K2THK3_LEPSM</name>
<evidence type="ECO:0000313" key="1">
    <source>
        <dbReference type="EMBL" id="CDW25374.1"/>
    </source>
</evidence>
<proteinExistence type="predicted"/>
<sequence>FRRSIHILKSCIQHAKNAGLGTKRVQGSDGHKRKQNVNLLSILDQ</sequence>
<reference evidence="1" key="1">
    <citation type="submission" date="2014-05" db="EMBL/GenBank/DDBJ databases">
        <authorList>
            <person name="Chronopoulou M."/>
        </authorList>
    </citation>
    <scope>NUCLEOTIDE SEQUENCE</scope>
    <source>
        <tissue evidence="1">Whole organism</tissue>
    </source>
</reference>
<organism evidence="1">
    <name type="scientific">Lepeophtheirus salmonis</name>
    <name type="common">Salmon louse</name>
    <name type="synonym">Caligus salmonis</name>
    <dbReference type="NCBI Taxonomy" id="72036"/>
    <lineage>
        <taxon>Eukaryota</taxon>
        <taxon>Metazoa</taxon>
        <taxon>Ecdysozoa</taxon>
        <taxon>Arthropoda</taxon>
        <taxon>Crustacea</taxon>
        <taxon>Multicrustacea</taxon>
        <taxon>Hexanauplia</taxon>
        <taxon>Copepoda</taxon>
        <taxon>Siphonostomatoida</taxon>
        <taxon>Caligidae</taxon>
        <taxon>Lepeophtheirus</taxon>
    </lineage>
</organism>
<protein>
    <submittedName>
        <fullName evidence="1">Uncharacterized protein</fullName>
    </submittedName>
</protein>
<accession>A0A0K2THK3</accession>
<dbReference type="AlphaFoldDB" id="A0A0K2THK3"/>